<dbReference type="EMBL" id="CAJNYD010002214">
    <property type="protein sequence ID" value="CAF3404934.1"/>
    <property type="molecule type" value="Genomic_DNA"/>
</dbReference>
<dbReference type="Proteomes" id="UP000663869">
    <property type="component" value="Unassembled WGS sequence"/>
</dbReference>
<dbReference type="Proteomes" id="UP000663825">
    <property type="component" value="Unassembled WGS sequence"/>
</dbReference>
<dbReference type="EMBL" id="CAJNXB010004657">
    <property type="protein sequence ID" value="CAF3386300.1"/>
    <property type="molecule type" value="Genomic_DNA"/>
</dbReference>
<name>A0A817WDQ0_9BILA</name>
<dbReference type="InterPro" id="IPR005225">
    <property type="entry name" value="Small_GTP-bd"/>
</dbReference>
<sequence>MRRHRQIALLGFPGVGKSSLAHHFVYKQFYNDYDPSIKTNLQHQCRLNGQEYDLTIIDNAGSDQYTLNHSDFENSDAYILVYAIDDLHSFKMISKIRDKIMSTSAITRIPMVLVGNKIDRNEERIISSEDGRSLANSWKIPFVEASAMDFPAVQEIFEKSLKAMDSIDSTENGTNEYSNSNEKNNSRRSSNSSANINSNSKQTINKNLSNNQYQSNKTCLIS</sequence>
<accession>A0A817WDQ0</accession>
<dbReference type="InterPro" id="IPR001806">
    <property type="entry name" value="Small_GTPase"/>
</dbReference>
<dbReference type="InterPro" id="IPR027417">
    <property type="entry name" value="P-loop_NTPase"/>
</dbReference>
<gene>
    <name evidence="8" type="ORF">FME351_LOCUS23802</name>
    <name evidence="4" type="ORF">GRG538_LOCUS5825</name>
    <name evidence="7" type="ORF">KIK155_LOCUS11264</name>
    <name evidence="6" type="ORF">LUA448_LOCUS17952</name>
    <name evidence="5" type="ORF">TIS948_LOCUS26418</name>
</gene>
<dbReference type="InterPro" id="IPR020849">
    <property type="entry name" value="Small_GTPase_Ras-type"/>
</dbReference>
<protein>
    <submittedName>
        <fullName evidence="4">Uncharacterized protein</fullName>
    </submittedName>
</protein>
<dbReference type="NCBIfam" id="TIGR00231">
    <property type="entry name" value="small_GTP"/>
    <property type="match status" value="1"/>
</dbReference>
<keyword evidence="2" id="KW-0342">GTP-binding</keyword>
<feature type="compositionally biased region" description="Low complexity" evidence="3">
    <location>
        <begin position="175"/>
        <end position="201"/>
    </location>
</feature>
<dbReference type="GO" id="GO:0016020">
    <property type="term" value="C:membrane"/>
    <property type="evidence" value="ECO:0007669"/>
    <property type="project" value="InterPro"/>
</dbReference>
<dbReference type="SMART" id="SM00173">
    <property type="entry name" value="RAS"/>
    <property type="match status" value="1"/>
</dbReference>
<feature type="compositionally biased region" description="Polar residues" evidence="3">
    <location>
        <begin position="202"/>
        <end position="222"/>
    </location>
</feature>
<evidence type="ECO:0000256" key="3">
    <source>
        <dbReference type="SAM" id="MobiDB-lite"/>
    </source>
</evidence>
<dbReference type="OrthoDB" id="25818at2759"/>
<evidence type="ECO:0000256" key="1">
    <source>
        <dbReference type="ARBA" id="ARBA00022741"/>
    </source>
</evidence>
<organism evidence="4 9">
    <name type="scientific">Rotaria socialis</name>
    <dbReference type="NCBI Taxonomy" id="392032"/>
    <lineage>
        <taxon>Eukaryota</taxon>
        <taxon>Metazoa</taxon>
        <taxon>Spiralia</taxon>
        <taxon>Gnathifera</taxon>
        <taxon>Rotifera</taxon>
        <taxon>Eurotatoria</taxon>
        <taxon>Bdelloidea</taxon>
        <taxon>Philodinida</taxon>
        <taxon>Philodinidae</taxon>
        <taxon>Rotaria</taxon>
    </lineage>
</organism>
<dbReference type="PROSITE" id="PS51421">
    <property type="entry name" value="RAS"/>
    <property type="match status" value="1"/>
</dbReference>
<evidence type="ECO:0000313" key="8">
    <source>
        <dbReference type="EMBL" id="CAF3637958.1"/>
    </source>
</evidence>
<reference evidence="4" key="1">
    <citation type="submission" date="2021-02" db="EMBL/GenBank/DDBJ databases">
        <authorList>
            <person name="Nowell W R."/>
        </authorList>
    </citation>
    <scope>NUCLEOTIDE SEQUENCE</scope>
</reference>
<dbReference type="Gene3D" id="3.40.50.300">
    <property type="entry name" value="P-loop containing nucleotide triphosphate hydrolases"/>
    <property type="match status" value="1"/>
</dbReference>
<evidence type="ECO:0000313" key="6">
    <source>
        <dbReference type="EMBL" id="CAF3404934.1"/>
    </source>
</evidence>
<dbReference type="Pfam" id="PF00071">
    <property type="entry name" value="Ras"/>
    <property type="match status" value="1"/>
</dbReference>
<dbReference type="PRINTS" id="PR00449">
    <property type="entry name" value="RASTRNSFRMNG"/>
</dbReference>
<dbReference type="Proteomes" id="UP000663865">
    <property type="component" value="Unassembled WGS sequence"/>
</dbReference>
<dbReference type="AlphaFoldDB" id="A0A817WDQ0"/>
<dbReference type="Proteomes" id="UP000663872">
    <property type="component" value="Unassembled WGS sequence"/>
</dbReference>
<dbReference type="EMBL" id="CAJNYU010003119">
    <property type="protein sequence ID" value="CAF3637958.1"/>
    <property type="molecule type" value="Genomic_DNA"/>
</dbReference>
<evidence type="ECO:0000313" key="9">
    <source>
        <dbReference type="Proteomes" id="UP000663872"/>
    </source>
</evidence>
<evidence type="ECO:0000313" key="7">
    <source>
        <dbReference type="EMBL" id="CAF3436448.1"/>
    </source>
</evidence>
<dbReference type="GO" id="GO:0005525">
    <property type="term" value="F:GTP binding"/>
    <property type="evidence" value="ECO:0007669"/>
    <property type="project" value="UniProtKB-KW"/>
</dbReference>
<dbReference type="SUPFAM" id="SSF52540">
    <property type="entry name" value="P-loop containing nucleoside triphosphate hydrolases"/>
    <property type="match status" value="1"/>
</dbReference>
<dbReference type="EMBL" id="CAJNYT010000551">
    <property type="protein sequence ID" value="CAF3354355.1"/>
    <property type="molecule type" value="Genomic_DNA"/>
</dbReference>
<dbReference type="SMART" id="SM00175">
    <property type="entry name" value="RAB"/>
    <property type="match status" value="1"/>
</dbReference>
<evidence type="ECO:0000313" key="4">
    <source>
        <dbReference type="EMBL" id="CAF3354355.1"/>
    </source>
</evidence>
<keyword evidence="1" id="KW-0547">Nucleotide-binding</keyword>
<comment type="caution">
    <text evidence="4">The sequence shown here is derived from an EMBL/GenBank/DDBJ whole genome shotgun (WGS) entry which is preliminary data.</text>
</comment>
<proteinExistence type="predicted"/>
<evidence type="ECO:0000256" key="2">
    <source>
        <dbReference type="ARBA" id="ARBA00023134"/>
    </source>
</evidence>
<evidence type="ECO:0000313" key="5">
    <source>
        <dbReference type="EMBL" id="CAF3386300.1"/>
    </source>
</evidence>
<dbReference type="GO" id="GO:0003924">
    <property type="term" value="F:GTPase activity"/>
    <property type="evidence" value="ECO:0007669"/>
    <property type="project" value="InterPro"/>
</dbReference>
<dbReference type="PROSITE" id="PS51419">
    <property type="entry name" value="RAB"/>
    <property type="match status" value="1"/>
</dbReference>
<dbReference type="SMART" id="SM00174">
    <property type="entry name" value="RHO"/>
    <property type="match status" value="1"/>
</dbReference>
<feature type="region of interest" description="Disordered" evidence="3">
    <location>
        <begin position="168"/>
        <end position="222"/>
    </location>
</feature>
<dbReference type="Proteomes" id="UP000663833">
    <property type="component" value="Unassembled WGS sequence"/>
</dbReference>
<dbReference type="PANTHER" id="PTHR24070">
    <property type="entry name" value="RAS, DI-RAS, AND RHEB FAMILY MEMBERS OF SMALL GTPASE SUPERFAMILY"/>
    <property type="match status" value="1"/>
</dbReference>
<dbReference type="GO" id="GO:0007165">
    <property type="term" value="P:signal transduction"/>
    <property type="evidence" value="ECO:0007669"/>
    <property type="project" value="InterPro"/>
</dbReference>
<dbReference type="EMBL" id="CAJNYV010001785">
    <property type="protein sequence ID" value="CAF3436448.1"/>
    <property type="molecule type" value="Genomic_DNA"/>
</dbReference>